<organism evidence="1 2">
    <name type="scientific">Paramecium primaurelia</name>
    <dbReference type="NCBI Taxonomy" id="5886"/>
    <lineage>
        <taxon>Eukaryota</taxon>
        <taxon>Sar</taxon>
        <taxon>Alveolata</taxon>
        <taxon>Ciliophora</taxon>
        <taxon>Intramacronucleata</taxon>
        <taxon>Oligohymenophorea</taxon>
        <taxon>Peniculida</taxon>
        <taxon>Parameciidae</taxon>
        <taxon>Paramecium</taxon>
    </lineage>
</organism>
<dbReference type="OMA" id="IGWINPC"/>
<sequence>MNSYSPPWKILKPTPLNLLQKSTLDEEEPQILEGSSKEITFNELLIVLNYHPNTEVTYIKRQVLKCKGLSNIGWMNPCLDSENNLTSQNKRSILKQTYNRRLQ</sequence>
<accession>A0A8S1JTV0</accession>
<name>A0A8S1JTV0_PARPR</name>
<evidence type="ECO:0000313" key="1">
    <source>
        <dbReference type="EMBL" id="CAD8045761.1"/>
    </source>
</evidence>
<keyword evidence="2" id="KW-1185">Reference proteome</keyword>
<evidence type="ECO:0000313" key="2">
    <source>
        <dbReference type="Proteomes" id="UP000688137"/>
    </source>
</evidence>
<comment type="caution">
    <text evidence="1">The sequence shown here is derived from an EMBL/GenBank/DDBJ whole genome shotgun (WGS) entry which is preliminary data.</text>
</comment>
<proteinExistence type="predicted"/>
<dbReference type="EMBL" id="CAJJDM010000007">
    <property type="protein sequence ID" value="CAD8045761.1"/>
    <property type="molecule type" value="Genomic_DNA"/>
</dbReference>
<dbReference type="AlphaFoldDB" id="A0A8S1JTV0"/>
<protein>
    <submittedName>
        <fullName evidence="1">Uncharacterized protein</fullName>
    </submittedName>
</protein>
<dbReference type="Proteomes" id="UP000688137">
    <property type="component" value="Unassembled WGS sequence"/>
</dbReference>
<reference evidence="1" key="1">
    <citation type="submission" date="2021-01" db="EMBL/GenBank/DDBJ databases">
        <authorList>
            <consortium name="Genoscope - CEA"/>
            <person name="William W."/>
        </authorList>
    </citation>
    <scope>NUCLEOTIDE SEQUENCE</scope>
</reference>
<gene>
    <name evidence="1" type="ORF">PPRIM_AZ9-3.1.T0100014</name>
</gene>